<evidence type="ECO:0000313" key="2">
    <source>
        <dbReference type="Proteomes" id="UP000185911"/>
    </source>
</evidence>
<gene>
    <name evidence="1" type="ORF">BLL52_1721</name>
</gene>
<proteinExistence type="predicted"/>
<dbReference type="AlphaFoldDB" id="A0A1Q8YG54"/>
<accession>A0A1Q8YG54</accession>
<dbReference type="Proteomes" id="UP000185911">
    <property type="component" value="Unassembled WGS sequence"/>
</dbReference>
<name>A0A1Q8YG54_9BURK</name>
<keyword evidence="2" id="KW-1185">Reference proteome</keyword>
<comment type="caution">
    <text evidence="1">The sequence shown here is derived from an EMBL/GenBank/DDBJ whole genome shotgun (WGS) entry which is preliminary data.</text>
</comment>
<dbReference type="RefSeq" id="WP_156876193.1">
    <property type="nucleotide sequence ID" value="NZ_MSYM01000011.1"/>
</dbReference>
<organism evidence="1 2">
    <name type="scientific">Rhodoferax antarcticus ANT.BR</name>
    <dbReference type="NCBI Taxonomy" id="1111071"/>
    <lineage>
        <taxon>Bacteria</taxon>
        <taxon>Pseudomonadati</taxon>
        <taxon>Pseudomonadota</taxon>
        <taxon>Betaproteobacteria</taxon>
        <taxon>Burkholderiales</taxon>
        <taxon>Comamonadaceae</taxon>
        <taxon>Rhodoferax</taxon>
    </lineage>
</organism>
<sequence length="51" mass="5460">MTYLAMKKAPLEKTSGASILVAWGGIEPPTQGFSIRTQALQYDCIVSKSTA</sequence>
<reference evidence="1 2" key="1">
    <citation type="submission" date="2017-01" db="EMBL/GenBank/DDBJ databases">
        <title>Genome sequence of Rhodoferax antarcticus ANT.BR, a psychrophilic purple nonsulfur bacterium from an Antarctic microbial mat.</title>
        <authorList>
            <person name="Baker J."/>
            <person name="Riester C."/>
            <person name="Skinner B."/>
            <person name="Newell A."/>
            <person name="Swingley W."/>
            <person name="Madigan M."/>
            <person name="Jung D."/>
            <person name="Asao M."/>
            <person name="Chen M."/>
            <person name="Loughlin P."/>
            <person name="Pan H."/>
            <person name="Lin S."/>
            <person name="Li N."/>
            <person name="Shaw J."/>
            <person name="Prado M."/>
            <person name="Sherman C."/>
            <person name="Li X."/>
            <person name="Tang J."/>
            <person name="Blankenship R."/>
            <person name="Zhao T."/>
            <person name="Touchman J."/>
            <person name="Sattley M."/>
        </authorList>
    </citation>
    <scope>NUCLEOTIDE SEQUENCE [LARGE SCALE GENOMIC DNA]</scope>
    <source>
        <strain evidence="1 2">ANT.BR</strain>
    </source>
</reference>
<dbReference type="EMBL" id="MSYM01000011">
    <property type="protein sequence ID" value="OLP06975.1"/>
    <property type="molecule type" value="Genomic_DNA"/>
</dbReference>
<protein>
    <submittedName>
        <fullName evidence="1">Uncharacterized protein</fullName>
    </submittedName>
</protein>
<evidence type="ECO:0000313" key="1">
    <source>
        <dbReference type="EMBL" id="OLP06975.1"/>
    </source>
</evidence>